<comment type="function">
    <text evidence="1 2">RNA polymerase that catalyzes the synthesis of short RNA molecules used as primers for DNA polymerase during DNA replication.</text>
</comment>
<sequence length="605" mass="69085">MITKESIENLSQRLNIVDIIENYIEVKKQGSSFVCICPFHADKNPSMHINPTKGFYHCFACKAGGDAFKFVMDYEKLSFADAVEKVASLSNFTLSYTKEKQENKKELKSILPSLNAYFKDNLKHHKEILTYLYQRALNDKDIAKFELGFAGASEDSIRLLQNQKIPLEDAMSVGALKKDENNEFYASFIWRITFPIYDHKDLLVGFGGRTLNPNAPAKYVNSPQNILFDKSRIFYAFNIAKENIAKKKEIIVCEGYMDAIAFHKAGFNNAVAVLGTALTEHHLPLIRRYDAKVILCFDNDEAGLKAATRSAFLLSTNKIDGKVAILQGGKDPAELVAKNESAKLHNILDEGIELGEFYIRRLISTHSIISALDKQKALETIQKFTFNLEPLVANSYTSLVSNLLKVDEKFIVLSQNSKKTIQTPLISQNKYNFPKEKIHIAELELIAFLKQHPDICNDFKQISDSVCFKHKILLDKILEKKGYEDSDIREFENKNIRKNLNYSEFLLGICKVNLAFLNNVKIKNSTLALKKQLFTLIDKNLNLLIKNLNTEELNNFLKEYLSFLKYEKNEEILQQSFRNLNGIFGNKNFTAYDLGFSIQNNDEPF</sequence>
<dbReference type="InterPro" id="IPR036977">
    <property type="entry name" value="DNA_primase_Znf_CHC2"/>
</dbReference>
<dbReference type="InterPro" id="IPR006295">
    <property type="entry name" value="DNA_primase_DnaG"/>
</dbReference>
<dbReference type="GO" id="GO:0003899">
    <property type="term" value="F:DNA-directed RNA polymerase activity"/>
    <property type="evidence" value="ECO:0007669"/>
    <property type="project" value="UniProtKB-UniRule"/>
</dbReference>
<proteinExistence type="inferred from homology"/>
<keyword evidence="1 2" id="KW-0548">Nucleotidyltransferase</keyword>
<dbReference type="SMART" id="SM00493">
    <property type="entry name" value="TOPRIM"/>
    <property type="match status" value="1"/>
</dbReference>
<dbReference type="CDD" id="cd03364">
    <property type="entry name" value="TOPRIM_DnaG_primases"/>
    <property type="match status" value="1"/>
</dbReference>
<keyword evidence="1 2" id="KW-0862">Zinc</keyword>
<dbReference type="PIRSF" id="PIRSF002811">
    <property type="entry name" value="DnaG"/>
    <property type="match status" value="1"/>
</dbReference>
<dbReference type="HAMAP" id="MF_00974">
    <property type="entry name" value="DNA_primase_DnaG"/>
    <property type="match status" value="1"/>
</dbReference>
<evidence type="ECO:0000256" key="1">
    <source>
        <dbReference type="HAMAP-Rule" id="MF_00974"/>
    </source>
</evidence>
<evidence type="ECO:0000313" key="5">
    <source>
        <dbReference type="Proteomes" id="UP001183411"/>
    </source>
</evidence>
<dbReference type="Pfam" id="PF08275">
    <property type="entry name" value="DNAG_N"/>
    <property type="match status" value="1"/>
</dbReference>
<dbReference type="Pfam" id="PF01807">
    <property type="entry name" value="Zn_ribbon_DnaG"/>
    <property type="match status" value="1"/>
</dbReference>
<name>A0AAD2UTM2_CAMJU</name>
<comment type="catalytic activity">
    <reaction evidence="1">
        <text>ssDNA + n NTP = ssDNA/pppN(pN)n-1 hybrid + (n-1) diphosphate.</text>
        <dbReference type="EC" id="2.7.7.101"/>
    </reaction>
</comment>
<dbReference type="AlphaFoldDB" id="A0AAD2UTM2"/>
<keyword evidence="1 2" id="KW-0639">Primosome</keyword>
<dbReference type="GO" id="GO:0000428">
    <property type="term" value="C:DNA-directed RNA polymerase complex"/>
    <property type="evidence" value="ECO:0007669"/>
    <property type="project" value="UniProtKB-KW"/>
</dbReference>
<dbReference type="Pfam" id="PF13155">
    <property type="entry name" value="Toprim_2"/>
    <property type="match status" value="1"/>
</dbReference>
<dbReference type="GO" id="GO:0006269">
    <property type="term" value="P:DNA replication, synthesis of primer"/>
    <property type="evidence" value="ECO:0007669"/>
    <property type="project" value="UniProtKB-UniRule"/>
</dbReference>
<comment type="subunit">
    <text evidence="1">Monomer. Interacts with DnaB.</text>
</comment>
<protein>
    <recommendedName>
        <fullName evidence="1 2">DNA primase</fullName>
        <ecNumber evidence="1">2.7.7.101</ecNumber>
    </recommendedName>
</protein>
<keyword evidence="1 2" id="KW-0808">Transferase</keyword>
<dbReference type="EMBL" id="ABMIIH010000003">
    <property type="protein sequence ID" value="ELD5186505.1"/>
    <property type="molecule type" value="Genomic_DNA"/>
</dbReference>
<evidence type="ECO:0000256" key="3">
    <source>
        <dbReference type="PIRSR" id="PIRSR002811-1"/>
    </source>
</evidence>
<comment type="cofactor">
    <cofactor evidence="1 2 3">
        <name>Zn(2+)</name>
        <dbReference type="ChEBI" id="CHEBI:29105"/>
    </cofactor>
    <text evidence="1 2 3">Binds 1 zinc ion per monomer.</text>
</comment>
<dbReference type="GO" id="GO:0005737">
    <property type="term" value="C:cytoplasm"/>
    <property type="evidence" value="ECO:0007669"/>
    <property type="project" value="TreeGrafter"/>
</dbReference>
<dbReference type="FunFam" id="3.90.580.10:FF:000001">
    <property type="entry name" value="DNA primase"/>
    <property type="match status" value="1"/>
</dbReference>
<dbReference type="Gene3D" id="3.90.980.10">
    <property type="entry name" value="DNA primase, catalytic core, N-terminal domain"/>
    <property type="match status" value="1"/>
</dbReference>
<dbReference type="PANTHER" id="PTHR30313:SF2">
    <property type="entry name" value="DNA PRIMASE"/>
    <property type="match status" value="1"/>
</dbReference>
<dbReference type="InterPro" id="IPR013264">
    <property type="entry name" value="DNAG_N"/>
</dbReference>
<dbReference type="Gene3D" id="3.90.580.10">
    <property type="entry name" value="Zinc finger, CHC2-type domain"/>
    <property type="match status" value="1"/>
</dbReference>
<keyword evidence="1 2" id="KW-0235">DNA replication</keyword>
<accession>A0AAD2UTM2</accession>
<dbReference type="NCBIfam" id="TIGR01391">
    <property type="entry name" value="dnaG"/>
    <property type="match status" value="1"/>
</dbReference>
<keyword evidence="1" id="KW-0238">DNA-binding</keyword>
<dbReference type="PROSITE" id="PS50880">
    <property type="entry name" value="TOPRIM"/>
    <property type="match status" value="1"/>
</dbReference>
<keyword evidence="1 2" id="KW-0804">Transcription</keyword>
<dbReference type="GO" id="GO:0003677">
    <property type="term" value="F:DNA binding"/>
    <property type="evidence" value="ECO:0007669"/>
    <property type="project" value="UniProtKB-KW"/>
</dbReference>
<keyword evidence="1 3" id="KW-0863">Zinc-finger</keyword>
<comment type="caution">
    <text evidence="4">The sequence shown here is derived from an EMBL/GenBank/DDBJ whole genome shotgun (WGS) entry which is preliminary data.</text>
</comment>
<dbReference type="PANTHER" id="PTHR30313">
    <property type="entry name" value="DNA PRIMASE"/>
    <property type="match status" value="1"/>
</dbReference>
<keyword evidence="1 2" id="KW-0479">Metal-binding</keyword>
<dbReference type="Gene3D" id="3.40.1360.10">
    <property type="match status" value="1"/>
</dbReference>
<gene>
    <name evidence="1" type="primary">dnaG</name>
    <name evidence="4" type="ORF">QQI97_000646</name>
</gene>
<reference evidence="4" key="1">
    <citation type="submission" date="2023-06" db="EMBL/GenBank/DDBJ databases">
        <authorList>
            <consortium name="PulseNet: The National Subtyping Network for Foodborne Disease Surveillance"/>
        </authorList>
    </citation>
    <scope>NUCLEOTIDE SEQUENCE</scope>
    <source>
        <strain evidence="4">PNUSAC035917</strain>
    </source>
</reference>
<dbReference type="InterPro" id="IPR006171">
    <property type="entry name" value="TOPRIM_dom"/>
</dbReference>
<comment type="domain">
    <text evidence="1">Contains an N-terminal zinc-binding domain, a central core domain that contains the primase activity, and a C-terminal DnaB-binding domain.</text>
</comment>
<organism evidence="4 5">
    <name type="scientific">Campylobacter jejuni</name>
    <dbReference type="NCBI Taxonomy" id="197"/>
    <lineage>
        <taxon>Bacteria</taxon>
        <taxon>Pseudomonadati</taxon>
        <taxon>Campylobacterota</taxon>
        <taxon>Epsilonproteobacteria</taxon>
        <taxon>Campylobacterales</taxon>
        <taxon>Campylobacteraceae</taxon>
        <taxon>Campylobacter</taxon>
    </lineage>
</organism>
<dbReference type="InterPro" id="IPR050219">
    <property type="entry name" value="DnaG_primase"/>
</dbReference>
<dbReference type="SMART" id="SM00400">
    <property type="entry name" value="ZnF_CHCC"/>
    <property type="match status" value="1"/>
</dbReference>
<comment type="similarity">
    <text evidence="1 2">Belongs to the DnaG primase family.</text>
</comment>
<dbReference type="SUPFAM" id="SSF56731">
    <property type="entry name" value="DNA primase core"/>
    <property type="match status" value="1"/>
</dbReference>
<dbReference type="SUPFAM" id="SSF57783">
    <property type="entry name" value="Zinc beta-ribbon"/>
    <property type="match status" value="1"/>
</dbReference>
<dbReference type="InterPro" id="IPR034151">
    <property type="entry name" value="TOPRIM_DnaG_bac"/>
</dbReference>
<dbReference type="GO" id="GO:0008270">
    <property type="term" value="F:zinc ion binding"/>
    <property type="evidence" value="ECO:0007669"/>
    <property type="project" value="UniProtKB-UniRule"/>
</dbReference>
<keyword evidence="1 2" id="KW-0240">DNA-directed RNA polymerase</keyword>
<evidence type="ECO:0000313" key="4">
    <source>
        <dbReference type="EMBL" id="ELD5186505.1"/>
    </source>
</evidence>
<dbReference type="InterPro" id="IPR002694">
    <property type="entry name" value="Znf_CHC2"/>
</dbReference>
<dbReference type="EC" id="2.7.7.101" evidence="1"/>
<feature type="zinc finger region" description="CHC2-type" evidence="1 3">
    <location>
        <begin position="37"/>
        <end position="61"/>
    </location>
</feature>
<dbReference type="Proteomes" id="UP001183411">
    <property type="component" value="Unassembled WGS sequence"/>
</dbReference>
<dbReference type="RefSeq" id="WP_002855881.1">
    <property type="nucleotide sequence ID" value="NZ_AP028358.1"/>
</dbReference>
<evidence type="ECO:0000256" key="2">
    <source>
        <dbReference type="PIRNR" id="PIRNR002811"/>
    </source>
</evidence>
<dbReference type="GO" id="GO:1990077">
    <property type="term" value="C:primosome complex"/>
    <property type="evidence" value="ECO:0007669"/>
    <property type="project" value="UniProtKB-KW"/>
</dbReference>
<dbReference type="InterPro" id="IPR037068">
    <property type="entry name" value="DNA_primase_core_N_sf"/>
</dbReference>
<dbReference type="InterPro" id="IPR030846">
    <property type="entry name" value="DnaG_bac"/>
</dbReference>